<evidence type="ECO:0000256" key="4">
    <source>
        <dbReference type="ARBA" id="ARBA00022833"/>
    </source>
</evidence>
<organism evidence="7 8">
    <name type="scientific">Alloalcanivorax xenomutans</name>
    <dbReference type="NCBI Taxonomy" id="1094342"/>
    <lineage>
        <taxon>Bacteria</taxon>
        <taxon>Pseudomonadati</taxon>
        <taxon>Pseudomonadota</taxon>
        <taxon>Gammaproteobacteria</taxon>
        <taxon>Oceanospirillales</taxon>
        <taxon>Alcanivoracaceae</taxon>
        <taxon>Alloalcanivorax</taxon>
    </lineage>
</organism>
<dbReference type="PANTHER" id="PTHR30471">
    <property type="entry name" value="DNA REPAIR PROTEIN RADC"/>
    <property type="match status" value="1"/>
</dbReference>
<dbReference type="Gene3D" id="3.40.140.10">
    <property type="entry name" value="Cytidine Deaminase, domain 2"/>
    <property type="match status" value="1"/>
</dbReference>
<keyword evidence="4" id="KW-0862">Zinc</keyword>
<evidence type="ECO:0000256" key="1">
    <source>
        <dbReference type="ARBA" id="ARBA00022670"/>
    </source>
</evidence>
<keyword evidence="3" id="KW-0378">Hydrolase</keyword>
<dbReference type="Proteomes" id="UP001107961">
    <property type="component" value="Unassembled WGS sequence"/>
</dbReference>
<dbReference type="InterPro" id="IPR037518">
    <property type="entry name" value="MPN"/>
</dbReference>
<evidence type="ECO:0000256" key="2">
    <source>
        <dbReference type="ARBA" id="ARBA00022723"/>
    </source>
</evidence>
<keyword evidence="2" id="KW-0479">Metal-binding</keyword>
<dbReference type="PROSITE" id="PS01302">
    <property type="entry name" value="UPF0758"/>
    <property type="match status" value="1"/>
</dbReference>
<dbReference type="EMBL" id="JAJVKT010000023">
    <property type="protein sequence ID" value="MCE7510338.1"/>
    <property type="molecule type" value="Genomic_DNA"/>
</dbReference>
<dbReference type="RefSeq" id="WP_014994441.1">
    <property type="nucleotide sequence ID" value="NZ_CP012331.1"/>
</dbReference>
<evidence type="ECO:0000313" key="8">
    <source>
        <dbReference type="Proteomes" id="UP001107961"/>
    </source>
</evidence>
<dbReference type="InterPro" id="IPR020891">
    <property type="entry name" value="UPF0758_CS"/>
</dbReference>
<feature type="domain" description="MPN" evidence="6">
    <location>
        <begin position="46"/>
        <end position="168"/>
    </location>
</feature>
<keyword evidence="8" id="KW-1185">Reference proteome</keyword>
<dbReference type="KEGG" id="axe:P40_10030"/>
<evidence type="ECO:0000256" key="3">
    <source>
        <dbReference type="ARBA" id="ARBA00022801"/>
    </source>
</evidence>
<proteinExistence type="predicted"/>
<evidence type="ECO:0000259" key="6">
    <source>
        <dbReference type="PROSITE" id="PS50249"/>
    </source>
</evidence>
<dbReference type="GO" id="GO:0008237">
    <property type="term" value="F:metallopeptidase activity"/>
    <property type="evidence" value="ECO:0007669"/>
    <property type="project" value="UniProtKB-KW"/>
</dbReference>
<name>A0A9Q3W937_9GAMM</name>
<protein>
    <submittedName>
        <fullName evidence="7">Mov34/MPN/PAD-1 family protein</fullName>
    </submittedName>
</protein>
<dbReference type="AlphaFoldDB" id="A0A9Q3W937"/>
<dbReference type="GO" id="GO:0006508">
    <property type="term" value="P:proteolysis"/>
    <property type="evidence" value="ECO:0007669"/>
    <property type="project" value="UniProtKB-KW"/>
</dbReference>
<gene>
    <name evidence="7" type="ORF">LZG35_16990</name>
</gene>
<reference evidence="7" key="1">
    <citation type="submission" date="2022-01" db="EMBL/GenBank/DDBJ databases">
        <authorList>
            <person name="Karlyshev A.V."/>
            <person name="Jaspars M."/>
        </authorList>
    </citation>
    <scope>NUCLEOTIDE SEQUENCE</scope>
    <source>
        <strain evidence="7">AGSA3-2</strain>
    </source>
</reference>
<comment type="caution">
    <text evidence="7">The sequence shown here is derived from an EMBL/GenBank/DDBJ whole genome shotgun (WGS) entry which is preliminary data.</text>
</comment>
<dbReference type="Pfam" id="PF04002">
    <property type="entry name" value="RadC"/>
    <property type="match status" value="1"/>
</dbReference>
<dbReference type="InterPro" id="IPR001405">
    <property type="entry name" value="UPF0758"/>
</dbReference>
<sequence>MSFNNVPVVHDGALRTPIDYTSIQTHPVIREAIGILEAQLFKREASLTSSLAVREYLRLQLASEPLEVFAIVFLDNHHGVIAYEPLFRGSISGAAIYPRAVVRRAIEHNCSAVIFAHNHPSGDTEPSRADRDATTRLKAALDLVDVRVLDHFIIGKGTPLSFAEEGYL</sequence>
<dbReference type="PANTHER" id="PTHR30471:SF3">
    <property type="entry name" value="UPF0758 PROTEIN YEES-RELATED"/>
    <property type="match status" value="1"/>
</dbReference>
<accession>A0A9Q3W937</accession>
<evidence type="ECO:0000256" key="5">
    <source>
        <dbReference type="ARBA" id="ARBA00023049"/>
    </source>
</evidence>
<dbReference type="GO" id="GO:0046872">
    <property type="term" value="F:metal ion binding"/>
    <property type="evidence" value="ECO:0007669"/>
    <property type="project" value="UniProtKB-KW"/>
</dbReference>
<keyword evidence="5" id="KW-0482">Metalloprotease</keyword>
<dbReference type="PROSITE" id="PS50249">
    <property type="entry name" value="MPN"/>
    <property type="match status" value="1"/>
</dbReference>
<dbReference type="InterPro" id="IPR025657">
    <property type="entry name" value="RadC_JAB"/>
</dbReference>
<evidence type="ECO:0000313" key="7">
    <source>
        <dbReference type="EMBL" id="MCE7510338.1"/>
    </source>
</evidence>
<dbReference type="CDD" id="cd08071">
    <property type="entry name" value="MPN_DUF2466"/>
    <property type="match status" value="1"/>
</dbReference>
<keyword evidence="1" id="KW-0645">Protease</keyword>
<dbReference type="SUPFAM" id="SSF102712">
    <property type="entry name" value="JAB1/MPN domain"/>
    <property type="match status" value="1"/>
</dbReference>